<keyword evidence="2" id="KW-1185">Reference proteome</keyword>
<protein>
    <submittedName>
        <fullName evidence="3">Uncharacterized protein</fullName>
    </submittedName>
</protein>
<dbReference type="Proteomes" id="UP000887565">
    <property type="component" value="Unplaced"/>
</dbReference>
<evidence type="ECO:0000256" key="1">
    <source>
        <dbReference type="SAM" id="MobiDB-lite"/>
    </source>
</evidence>
<sequence>MLKAQQIETVNINAEDTHQDGKKKKKIINKLKKMAETTKCCISKQQGHANCVNALWIKEVVKRILWHEDRPFLVLIPLNHTFFKWVQVKDQKMDQKGQKTLKMPILALTSSICGLRSKYIDIQLINIFHQKLSDLIDEKGQIAESGASKIGEDLEHSRSKLGAIEE</sequence>
<accession>A0A915JWG7</accession>
<organism evidence="2 3">
    <name type="scientific">Romanomermis culicivorax</name>
    <name type="common">Nematode worm</name>
    <dbReference type="NCBI Taxonomy" id="13658"/>
    <lineage>
        <taxon>Eukaryota</taxon>
        <taxon>Metazoa</taxon>
        <taxon>Ecdysozoa</taxon>
        <taxon>Nematoda</taxon>
        <taxon>Enoplea</taxon>
        <taxon>Dorylaimia</taxon>
        <taxon>Mermithida</taxon>
        <taxon>Mermithoidea</taxon>
        <taxon>Mermithidae</taxon>
        <taxon>Romanomermis</taxon>
    </lineage>
</organism>
<evidence type="ECO:0000313" key="2">
    <source>
        <dbReference type="Proteomes" id="UP000887565"/>
    </source>
</evidence>
<dbReference type="AlphaFoldDB" id="A0A915JWG7"/>
<evidence type="ECO:0000313" key="3">
    <source>
        <dbReference type="WBParaSite" id="nRc.2.0.1.t30666-RA"/>
    </source>
</evidence>
<feature type="region of interest" description="Disordered" evidence="1">
    <location>
        <begin position="147"/>
        <end position="166"/>
    </location>
</feature>
<proteinExistence type="predicted"/>
<dbReference type="WBParaSite" id="nRc.2.0.1.t30666-RA">
    <property type="protein sequence ID" value="nRc.2.0.1.t30666-RA"/>
    <property type="gene ID" value="nRc.2.0.1.g30666"/>
</dbReference>
<name>A0A915JWG7_ROMCU</name>
<reference evidence="3" key="1">
    <citation type="submission" date="2022-11" db="UniProtKB">
        <authorList>
            <consortium name="WormBaseParasite"/>
        </authorList>
    </citation>
    <scope>IDENTIFICATION</scope>
</reference>